<name>A0ABS8TMC4_DATST</name>
<reference evidence="2 3" key="1">
    <citation type="journal article" date="2021" name="BMC Genomics">
        <title>Datura genome reveals duplications of psychoactive alkaloid biosynthetic genes and high mutation rate following tissue culture.</title>
        <authorList>
            <person name="Rajewski A."/>
            <person name="Carter-House D."/>
            <person name="Stajich J."/>
            <person name="Litt A."/>
        </authorList>
    </citation>
    <scope>NUCLEOTIDE SEQUENCE [LARGE SCALE GENOMIC DNA]</scope>
    <source>
        <strain evidence="2">AR-01</strain>
    </source>
</reference>
<protein>
    <submittedName>
        <fullName evidence="2">Uncharacterized protein</fullName>
    </submittedName>
</protein>
<proteinExistence type="predicted"/>
<evidence type="ECO:0000313" key="2">
    <source>
        <dbReference type="EMBL" id="MCD7472694.1"/>
    </source>
</evidence>
<keyword evidence="3" id="KW-1185">Reference proteome</keyword>
<dbReference type="Proteomes" id="UP000823775">
    <property type="component" value="Unassembled WGS sequence"/>
</dbReference>
<accession>A0ABS8TMC4</accession>
<evidence type="ECO:0000313" key="3">
    <source>
        <dbReference type="Proteomes" id="UP000823775"/>
    </source>
</evidence>
<sequence length="204" mass="23392">MFLSRGALLWLCKRLQEASAMKGKAFKSWRCWDLTTYIYCSLKFNKFGWNDLIAKIEGLINRERRKELPEAGGIPLLRKRGEGSYKEAIQVSRWSPNAPTSADSGDRDPLRRSLMEAILKLKNPPNNSFRHKEMEPPIDSSLATKQTMQEPQKTVLSREKLEGYTWKTPQATVEYQTQQGASLNEGTENRACKSQGLKNLLRRN</sequence>
<evidence type="ECO:0000256" key="1">
    <source>
        <dbReference type="SAM" id="MobiDB-lite"/>
    </source>
</evidence>
<feature type="region of interest" description="Disordered" evidence="1">
    <location>
        <begin position="179"/>
        <end position="204"/>
    </location>
</feature>
<gene>
    <name evidence="2" type="ORF">HAX54_014022</name>
</gene>
<organism evidence="2 3">
    <name type="scientific">Datura stramonium</name>
    <name type="common">Jimsonweed</name>
    <name type="synonym">Common thornapple</name>
    <dbReference type="NCBI Taxonomy" id="4076"/>
    <lineage>
        <taxon>Eukaryota</taxon>
        <taxon>Viridiplantae</taxon>
        <taxon>Streptophyta</taxon>
        <taxon>Embryophyta</taxon>
        <taxon>Tracheophyta</taxon>
        <taxon>Spermatophyta</taxon>
        <taxon>Magnoliopsida</taxon>
        <taxon>eudicotyledons</taxon>
        <taxon>Gunneridae</taxon>
        <taxon>Pentapetalae</taxon>
        <taxon>asterids</taxon>
        <taxon>lamiids</taxon>
        <taxon>Solanales</taxon>
        <taxon>Solanaceae</taxon>
        <taxon>Solanoideae</taxon>
        <taxon>Datureae</taxon>
        <taxon>Datura</taxon>
    </lineage>
</organism>
<comment type="caution">
    <text evidence="2">The sequence shown here is derived from an EMBL/GenBank/DDBJ whole genome shotgun (WGS) entry which is preliminary data.</text>
</comment>
<dbReference type="EMBL" id="JACEIK010001863">
    <property type="protein sequence ID" value="MCD7472694.1"/>
    <property type="molecule type" value="Genomic_DNA"/>
</dbReference>